<dbReference type="InterPro" id="IPR035587">
    <property type="entry name" value="DUS-like_FMN-bd"/>
</dbReference>
<reference evidence="17 18" key="1">
    <citation type="submission" date="2017-01" db="EMBL/GenBank/DDBJ databases">
        <title>Phylogeographic, genomic and meropenem susceptibility analysis of Burkholderia ubonensis.</title>
        <authorList>
            <person name="Price E.P."/>
            <person name="Sarovich D.S."/>
            <person name="Webb J.R."/>
            <person name="Hall C.M."/>
            <person name="Sahl J.W."/>
            <person name="Kaestli M."/>
            <person name="Mayo M."/>
            <person name="Harrington G."/>
            <person name="Baker A.L."/>
            <person name="Sidak-Loftis L.C."/>
            <person name="Lummis M."/>
            <person name="Schupp J.M."/>
            <person name="Gillece J.D."/>
            <person name="Tuanyok A."/>
            <person name="Warner J."/>
            <person name="Busch J.D."/>
            <person name="Keim P."/>
            <person name="Currie B.J."/>
            <person name="Wagner D.M."/>
        </authorList>
    </citation>
    <scope>NUCLEOTIDE SEQUENCE [LARGE SCALE GENOMIC DNA]</scope>
    <source>
        <strain evidence="17 18">A21</strain>
    </source>
</reference>
<evidence type="ECO:0000256" key="9">
    <source>
        <dbReference type="ARBA" id="ARBA00023002"/>
    </source>
</evidence>
<dbReference type="InterPro" id="IPR013785">
    <property type="entry name" value="Aldolase_TIM"/>
</dbReference>
<dbReference type="Proteomes" id="UP000187194">
    <property type="component" value="Unassembled WGS sequence"/>
</dbReference>
<evidence type="ECO:0000313" key="18">
    <source>
        <dbReference type="Proteomes" id="UP000187194"/>
    </source>
</evidence>
<dbReference type="PROSITE" id="PS01136">
    <property type="entry name" value="UPF0034"/>
    <property type="match status" value="1"/>
</dbReference>
<dbReference type="AlphaFoldDB" id="A0A1R1JFY2"/>
<comment type="catalytic activity">
    <reaction evidence="11 12">
        <text>a 5,6-dihydrouridine in tRNA + NAD(+) = a uridine in tRNA + NADH + H(+)</text>
        <dbReference type="Rhea" id="RHEA:54452"/>
        <dbReference type="Rhea" id="RHEA-COMP:13339"/>
        <dbReference type="Rhea" id="RHEA-COMP:13887"/>
        <dbReference type="ChEBI" id="CHEBI:15378"/>
        <dbReference type="ChEBI" id="CHEBI:57540"/>
        <dbReference type="ChEBI" id="CHEBI:57945"/>
        <dbReference type="ChEBI" id="CHEBI:65315"/>
        <dbReference type="ChEBI" id="CHEBI:74443"/>
    </reaction>
</comment>
<dbReference type="GO" id="GO:0017150">
    <property type="term" value="F:tRNA dihydrouridine synthase activity"/>
    <property type="evidence" value="ECO:0007669"/>
    <property type="project" value="UniProtKB-UniRule"/>
</dbReference>
<evidence type="ECO:0000256" key="4">
    <source>
        <dbReference type="ARBA" id="ARBA00022630"/>
    </source>
</evidence>
<dbReference type="RefSeq" id="WP_076475251.1">
    <property type="nucleotide sequence ID" value="NZ_MTJZ01000007.1"/>
</dbReference>
<dbReference type="Pfam" id="PF01207">
    <property type="entry name" value="Dus"/>
    <property type="match status" value="1"/>
</dbReference>
<comment type="caution">
    <text evidence="17">The sequence shown here is derived from an EMBL/GenBank/DDBJ whole genome shotgun (WGS) entry which is preliminary data.</text>
</comment>
<dbReference type="PIRSF" id="PIRSF006621">
    <property type="entry name" value="Dus"/>
    <property type="match status" value="1"/>
</dbReference>
<evidence type="ECO:0000256" key="12">
    <source>
        <dbReference type="HAMAP-Rule" id="MF_02042"/>
    </source>
</evidence>
<evidence type="ECO:0000256" key="8">
    <source>
        <dbReference type="ARBA" id="ARBA00022884"/>
    </source>
</evidence>
<dbReference type="InterPro" id="IPR032887">
    <property type="entry name" value="DusB"/>
</dbReference>
<keyword evidence="6 12" id="KW-0819">tRNA processing</keyword>
<name>A0A1R1JFY2_9BURK</name>
<evidence type="ECO:0000256" key="7">
    <source>
        <dbReference type="ARBA" id="ARBA00022857"/>
    </source>
</evidence>
<keyword evidence="15" id="KW-0547">Nucleotide-binding</keyword>
<dbReference type="InterPro" id="IPR024036">
    <property type="entry name" value="tRNA-dHydroUridine_Synthase_C"/>
</dbReference>
<keyword evidence="3 12" id="KW-0820">tRNA-binding</keyword>
<evidence type="ECO:0000256" key="10">
    <source>
        <dbReference type="ARBA" id="ARBA00048205"/>
    </source>
</evidence>
<evidence type="ECO:0000256" key="2">
    <source>
        <dbReference type="ARBA" id="ARBA00002790"/>
    </source>
</evidence>
<dbReference type="PANTHER" id="PTHR45846:SF1">
    <property type="entry name" value="TRNA-DIHYDROURIDINE(47) SYNTHASE [NAD(P)(+)]-LIKE"/>
    <property type="match status" value="1"/>
</dbReference>
<sequence>MPVIGSHVLRNNLFVAPMAGVTDRPFRQLCKRLGAGYAVSEMVASNAQLWKSAKTMRRANHEGEVEPIAVQIAGADPAMMAEAARYNVDNGAQIIDINMGCPAKKVCNVAAGSALLQNEPLVKQIVEAVVGAVGTGPDAVPVTLKIRTGWDREHKNAITVARLAEAAGISMLTVHGRTRADLYRGEAEYETIAAVKAAVGIPVVANGDITSPQKAKAVLDATGADALMIGRAAQGRPWLFREINHFLQTGELLPPPLIDEIQQVMNEHLEDHYAFYGEFTGVRTARKHIGWYTRGLSGANGFRHRMNTLDSTREQLAAVNAFFEAQKALSDHLVYVDEDGDDHGESDDHNQLAA</sequence>
<dbReference type="GO" id="GO:0050660">
    <property type="term" value="F:flavin adenine dinucleotide binding"/>
    <property type="evidence" value="ECO:0007669"/>
    <property type="project" value="InterPro"/>
</dbReference>
<evidence type="ECO:0000256" key="15">
    <source>
        <dbReference type="PIRSR" id="PIRSR006621-2"/>
    </source>
</evidence>
<feature type="binding site" evidence="12 15">
    <location>
        <begin position="230"/>
        <end position="231"/>
    </location>
    <ligand>
        <name>FMN</name>
        <dbReference type="ChEBI" id="CHEBI:58210"/>
    </ligand>
</feature>
<evidence type="ECO:0000256" key="5">
    <source>
        <dbReference type="ARBA" id="ARBA00022643"/>
    </source>
</evidence>
<dbReference type="PANTHER" id="PTHR45846">
    <property type="entry name" value="TRNA-DIHYDROURIDINE(47) SYNTHASE [NAD(P)(+)]-LIKE"/>
    <property type="match status" value="1"/>
</dbReference>
<feature type="domain" description="DUS-like FMN-binding" evidence="16">
    <location>
        <begin position="15"/>
        <end position="325"/>
    </location>
</feature>
<dbReference type="EMBL" id="MTJZ01000007">
    <property type="protein sequence ID" value="OMG74143.1"/>
    <property type="molecule type" value="Genomic_DNA"/>
</dbReference>
<keyword evidence="5 12" id="KW-0288">FMN</keyword>
<dbReference type="InterPro" id="IPR004652">
    <property type="entry name" value="DusB-like"/>
</dbReference>
<evidence type="ECO:0000259" key="16">
    <source>
        <dbReference type="Pfam" id="PF01207"/>
    </source>
</evidence>
<comment type="catalytic activity">
    <reaction evidence="10 12">
        <text>a 5,6-dihydrouridine in tRNA + NADP(+) = a uridine in tRNA + NADPH + H(+)</text>
        <dbReference type="Rhea" id="RHEA:23624"/>
        <dbReference type="Rhea" id="RHEA-COMP:13339"/>
        <dbReference type="Rhea" id="RHEA-COMP:13887"/>
        <dbReference type="ChEBI" id="CHEBI:15378"/>
        <dbReference type="ChEBI" id="CHEBI:57783"/>
        <dbReference type="ChEBI" id="CHEBI:58349"/>
        <dbReference type="ChEBI" id="CHEBI:65315"/>
        <dbReference type="ChEBI" id="CHEBI:74443"/>
    </reaction>
</comment>
<keyword evidence="8 12" id="KW-0694">RNA-binding</keyword>
<gene>
    <name evidence="12" type="primary">dusB</name>
    <name evidence="17" type="ORF">BW685_06410</name>
</gene>
<evidence type="ECO:0000256" key="1">
    <source>
        <dbReference type="ARBA" id="ARBA00001917"/>
    </source>
</evidence>
<protein>
    <recommendedName>
        <fullName evidence="12">tRNA-dihydrouridine synthase B</fullName>
        <ecNumber evidence="12">1.3.1.-</ecNumber>
    </recommendedName>
</protein>
<evidence type="ECO:0000256" key="14">
    <source>
        <dbReference type="PIRSR" id="PIRSR006621-1"/>
    </source>
</evidence>
<keyword evidence="7 12" id="KW-0521">NADP</keyword>
<dbReference type="NCBIfam" id="TIGR00737">
    <property type="entry name" value="nifR3_yhdG"/>
    <property type="match status" value="1"/>
</dbReference>
<organism evidence="17 18">
    <name type="scientific">Burkholderia ubonensis</name>
    <dbReference type="NCBI Taxonomy" id="101571"/>
    <lineage>
        <taxon>Bacteria</taxon>
        <taxon>Pseudomonadati</taxon>
        <taxon>Pseudomonadota</taxon>
        <taxon>Betaproteobacteria</taxon>
        <taxon>Burkholderiales</taxon>
        <taxon>Burkholderiaceae</taxon>
        <taxon>Burkholderia</taxon>
        <taxon>Burkholderia cepacia complex</taxon>
    </lineage>
</organism>
<evidence type="ECO:0000256" key="11">
    <source>
        <dbReference type="ARBA" id="ARBA00048802"/>
    </source>
</evidence>
<evidence type="ECO:0000256" key="13">
    <source>
        <dbReference type="PIRNR" id="PIRNR006621"/>
    </source>
</evidence>
<feature type="binding site" evidence="12">
    <location>
        <begin position="206"/>
        <end position="208"/>
    </location>
    <ligand>
        <name>FMN</name>
        <dbReference type="ChEBI" id="CHEBI:58210"/>
    </ligand>
</feature>
<evidence type="ECO:0000256" key="6">
    <source>
        <dbReference type="ARBA" id="ARBA00022694"/>
    </source>
</evidence>
<dbReference type="SUPFAM" id="SSF51395">
    <property type="entry name" value="FMN-linked oxidoreductases"/>
    <property type="match status" value="1"/>
</dbReference>
<dbReference type="EC" id="1.3.1.-" evidence="12"/>
<comment type="similarity">
    <text evidence="13">Belongs to the dus family.</text>
</comment>
<dbReference type="HAMAP" id="MF_02042">
    <property type="entry name" value="DusB_subfam"/>
    <property type="match status" value="1"/>
</dbReference>
<dbReference type="GO" id="GO:0000049">
    <property type="term" value="F:tRNA binding"/>
    <property type="evidence" value="ECO:0007669"/>
    <property type="project" value="UniProtKB-UniRule"/>
</dbReference>
<feature type="binding site" evidence="15">
    <location>
        <position position="175"/>
    </location>
    <ligand>
        <name>FMN</name>
        <dbReference type="ChEBI" id="CHEBI:58210"/>
    </ligand>
</feature>
<feature type="binding site" evidence="12 15">
    <location>
        <begin position="17"/>
        <end position="19"/>
    </location>
    <ligand>
        <name>FMN</name>
        <dbReference type="ChEBI" id="CHEBI:58210"/>
    </ligand>
</feature>
<feature type="binding site" evidence="12 15">
    <location>
        <position position="71"/>
    </location>
    <ligand>
        <name>FMN</name>
        <dbReference type="ChEBI" id="CHEBI:58210"/>
    </ligand>
</feature>
<evidence type="ECO:0000313" key="17">
    <source>
        <dbReference type="EMBL" id="OMG74143.1"/>
    </source>
</evidence>
<proteinExistence type="inferred from homology"/>
<comment type="function">
    <text evidence="2 12 13">Catalyzes the synthesis of 5,6-dihydrouridine (D), a modified base found in the D-loop of most tRNAs, via the reduction of the C5-C6 double bond in target uridines.</text>
</comment>
<keyword evidence="9 12" id="KW-0560">Oxidoreductase</keyword>
<dbReference type="CDD" id="cd02801">
    <property type="entry name" value="DUS_like_FMN"/>
    <property type="match status" value="1"/>
</dbReference>
<dbReference type="InterPro" id="IPR001269">
    <property type="entry name" value="DUS_fam"/>
</dbReference>
<accession>A0A1R1JFY2</accession>
<dbReference type="GO" id="GO:0010181">
    <property type="term" value="F:FMN binding"/>
    <property type="evidence" value="ECO:0007669"/>
    <property type="project" value="UniProtKB-UniRule"/>
</dbReference>
<evidence type="ECO:0000256" key="3">
    <source>
        <dbReference type="ARBA" id="ARBA00022555"/>
    </source>
</evidence>
<dbReference type="Gene3D" id="3.20.20.70">
    <property type="entry name" value="Aldolase class I"/>
    <property type="match status" value="1"/>
</dbReference>
<comment type="similarity">
    <text evidence="12">Belongs to the Dus family. DusB subfamily.</text>
</comment>
<keyword evidence="4 12" id="KW-0285">Flavoprotein</keyword>
<comment type="cofactor">
    <cofactor evidence="1 12 13 15">
        <name>FMN</name>
        <dbReference type="ChEBI" id="CHEBI:58210"/>
    </cofactor>
</comment>
<feature type="active site" description="Proton donor" evidence="12 14">
    <location>
        <position position="101"/>
    </location>
</feature>
<feature type="binding site" evidence="12 15">
    <location>
        <position position="145"/>
    </location>
    <ligand>
        <name>FMN</name>
        <dbReference type="ChEBI" id="CHEBI:58210"/>
    </ligand>
</feature>
<dbReference type="InterPro" id="IPR018517">
    <property type="entry name" value="tRNA_hU_synthase_CS"/>
</dbReference>
<dbReference type="Gene3D" id="1.10.1200.80">
    <property type="entry name" value="Putative flavin oxidoreducatase, domain 2"/>
    <property type="match status" value="1"/>
</dbReference>